<organism evidence="2 3">
    <name type="scientific">Cricetulus griseus</name>
    <name type="common">Chinese hamster</name>
    <name type="synonym">Cricetulus barabensis griseus</name>
    <dbReference type="NCBI Taxonomy" id="10029"/>
    <lineage>
        <taxon>Eukaryota</taxon>
        <taxon>Metazoa</taxon>
        <taxon>Chordata</taxon>
        <taxon>Craniata</taxon>
        <taxon>Vertebrata</taxon>
        <taxon>Euteleostomi</taxon>
        <taxon>Mammalia</taxon>
        <taxon>Eutheria</taxon>
        <taxon>Euarchontoglires</taxon>
        <taxon>Glires</taxon>
        <taxon>Rodentia</taxon>
        <taxon>Myomorpha</taxon>
        <taxon>Muroidea</taxon>
        <taxon>Cricetidae</taxon>
        <taxon>Cricetinae</taxon>
        <taxon>Cricetulus</taxon>
    </lineage>
</organism>
<sequence>MGTGSKSKAEALPTEQQVAGEGGEVWLTRTMRPSSPHCGERFANLMINNRTCCVIVEMRADFGVAEADFVSVCQYTLPYYTVYSVVLTAVVKENVVFGLPAG</sequence>
<gene>
    <name evidence="2" type="ORF">I79_003411</name>
</gene>
<evidence type="ECO:0000256" key="1">
    <source>
        <dbReference type="SAM" id="MobiDB-lite"/>
    </source>
</evidence>
<evidence type="ECO:0000313" key="2">
    <source>
        <dbReference type="EMBL" id="EGV99278.1"/>
    </source>
</evidence>
<proteinExistence type="predicted"/>
<evidence type="ECO:0000313" key="3">
    <source>
        <dbReference type="Proteomes" id="UP000001075"/>
    </source>
</evidence>
<accession>G3GZW3</accession>
<protein>
    <submittedName>
        <fullName evidence="2">Uncharacterized protein</fullName>
    </submittedName>
</protein>
<dbReference type="InParanoid" id="G3GZW3"/>
<dbReference type="Proteomes" id="UP000001075">
    <property type="component" value="Unassembled WGS sequence"/>
</dbReference>
<name>G3GZW3_CRIGR</name>
<feature type="region of interest" description="Disordered" evidence="1">
    <location>
        <begin position="1"/>
        <end position="25"/>
    </location>
</feature>
<dbReference type="AlphaFoldDB" id="G3GZW3"/>
<dbReference type="EMBL" id="JH000085">
    <property type="protein sequence ID" value="EGV99278.1"/>
    <property type="molecule type" value="Genomic_DNA"/>
</dbReference>
<reference evidence="3" key="1">
    <citation type="journal article" date="2011" name="Nat. Biotechnol.">
        <title>The genomic sequence of the Chinese hamster ovary (CHO)-K1 cell line.</title>
        <authorList>
            <person name="Xu X."/>
            <person name="Nagarajan H."/>
            <person name="Lewis N.E."/>
            <person name="Pan S."/>
            <person name="Cai Z."/>
            <person name="Liu X."/>
            <person name="Chen W."/>
            <person name="Xie M."/>
            <person name="Wang W."/>
            <person name="Hammond S."/>
            <person name="Andersen M.R."/>
            <person name="Neff N."/>
            <person name="Passarelli B."/>
            <person name="Koh W."/>
            <person name="Fan H.C."/>
            <person name="Wang J."/>
            <person name="Gui Y."/>
            <person name="Lee K.H."/>
            <person name="Betenbaugh M.J."/>
            <person name="Quake S.R."/>
            <person name="Famili I."/>
            <person name="Palsson B.O."/>
            <person name="Wang J."/>
        </authorList>
    </citation>
    <scope>NUCLEOTIDE SEQUENCE [LARGE SCALE GENOMIC DNA]</scope>
    <source>
        <strain evidence="3">CHO K1 cell line</strain>
    </source>
</reference>